<dbReference type="Proteomes" id="UP001206925">
    <property type="component" value="Unassembled WGS sequence"/>
</dbReference>
<dbReference type="EMBL" id="JAMZMK010010030">
    <property type="protein sequence ID" value="KAI7733321.1"/>
    <property type="molecule type" value="Genomic_DNA"/>
</dbReference>
<keyword evidence="3" id="KW-1185">Reference proteome</keyword>
<accession>A0AAD5C0W9</accession>
<protein>
    <submittedName>
        <fullName evidence="2">Uncharacterized protein</fullName>
    </submittedName>
</protein>
<feature type="region of interest" description="Disordered" evidence="1">
    <location>
        <begin position="1"/>
        <end position="20"/>
    </location>
</feature>
<sequence length="143" mass="16170">RVLHKTLSSPDIPSDDDLWSAAGHPPHVDYSGLKTLPPPPAMAARVPMVITVTVEGRGWTVGKASYGFSVCIDNIREAKWAEDERKTCATTIYCTNIYKKSEKKDGRRGNSRLLHRMPRHMKVERKQYVTHHVCLELCLRSEA</sequence>
<feature type="non-terminal residue" evidence="2">
    <location>
        <position position="143"/>
    </location>
</feature>
<organism evidence="2 3">
    <name type="scientific">Ambrosia artemisiifolia</name>
    <name type="common">Common ragweed</name>
    <dbReference type="NCBI Taxonomy" id="4212"/>
    <lineage>
        <taxon>Eukaryota</taxon>
        <taxon>Viridiplantae</taxon>
        <taxon>Streptophyta</taxon>
        <taxon>Embryophyta</taxon>
        <taxon>Tracheophyta</taxon>
        <taxon>Spermatophyta</taxon>
        <taxon>Magnoliopsida</taxon>
        <taxon>eudicotyledons</taxon>
        <taxon>Gunneridae</taxon>
        <taxon>Pentapetalae</taxon>
        <taxon>asterids</taxon>
        <taxon>campanulids</taxon>
        <taxon>Asterales</taxon>
        <taxon>Asteraceae</taxon>
        <taxon>Asteroideae</taxon>
        <taxon>Heliantheae alliance</taxon>
        <taxon>Heliantheae</taxon>
        <taxon>Ambrosia</taxon>
    </lineage>
</organism>
<dbReference type="AlphaFoldDB" id="A0AAD5C0W9"/>
<evidence type="ECO:0000256" key="1">
    <source>
        <dbReference type="SAM" id="MobiDB-lite"/>
    </source>
</evidence>
<evidence type="ECO:0000313" key="2">
    <source>
        <dbReference type="EMBL" id="KAI7733321.1"/>
    </source>
</evidence>
<name>A0AAD5C0W9_AMBAR</name>
<comment type="caution">
    <text evidence="2">The sequence shown here is derived from an EMBL/GenBank/DDBJ whole genome shotgun (WGS) entry which is preliminary data.</text>
</comment>
<proteinExistence type="predicted"/>
<reference evidence="2" key="1">
    <citation type="submission" date="2022-06" db="EMBL/GenBank/DDBJ databases">
        <title>Uncovering the hologenomic basis of an extraordinary plant invasion.</title>
        <authorList>
            <person name="Bieker V.C."/>
            <person name="Martin M.D."/>
            <person name="Gilbert T."/>
            <person name="Hodgins K."/>
            <person name="Battlay P."/>
            <person name="Petersen B."/>
            <person name="Wilson J."/>
        </authorList>
    </citation>
    <scope>NUCLEOTIDE SEQUENCE</scope>
    <source>
        <strain evidence="2">AA19_3_7</strain>
        <tissue evidence="2">Leaf</tissue>
    </source>
</reference>
<feature type="non-terminal residue" evidence="2">
    <location>
        <position position="1"/>
    </location>
</feature>
<evidence type="ECO:0000313" key="3">
    <source>
        <dbReference type="Proteomes" id="UP001206925"/>
    </source>
</evidence>
<gene>
    <name evidence="2" type="ORF">M8C21_022576</name>
</gene>